<keyword evidence="2" id="KW-0805">Transcription regulation</keyword>
<dbReference type="PANTHER" id="PTHR30419:SF8">
    <property type="entry name" value="NITROGEN ASSIMILATION TRANSCRIPTIONAL ACTIVATOR-RELATED"/>
    <property type="match status" value="1"/>
</dbReference>
<evidence type="ECO:0000313" key="6">
    <source>
        <dbReference type="EMBL" id="TXL68196.1"/>
    </source>
</evidence>
<evidence type="ECO:0000256" key="2">
    <source>
        <dbReference type="ARBA" id="ARBA00023015"/>
    </source>
</evidence>
<dbReference type="SUPFAM" id="SSF53850">
    <property type="entry name" value="Periplasmic binding protein-like II"/>
    <property type="match status" value="1"/>
</dbReference>
<dbReference type="Pfam" id="PF03466">
    <property type="entry name" value="LysR_substrate"/>
    <property type="match status" value="1"/>
</dbReference>
<sequence>MNLSTRQLRAFLLLAQLRNFTRAAEAIHLSQPAFSAMIGALEESVGARLFFRDTRNVELTTEGRVFEASARRVLQEFESALNDVRDHVERRRGRVSVAVLPSLAAGWLPPLLAEFNCTYPGIRLEVADVLSERGIARVRSGRADFCIATVSVDDSELQSSAYCTDRFHLVCRHDHRLASTSRIRVKDLAEERLIYQVRNSIVSRYLETALRPYQANAVMEVEQLPTVIGMVRAGLGVTAIPEFNLYDFHHPDLVHRELRFKGLVRRVFIVRPRGRPFSFAAQALYDLLIARPPASSVNRDIEGRRVSGRAPVSRRA</sequence>
<comment type="similarity">
    <text evidence="1">Belongs to the LysR transcriptional regulatory family.</text>
</comment>
<dbReference type="InterPro" id="IPR005119">
    <property type="entry name" value="LysR_subst-bd"/>
</dbReference>
<dbReference type="InterPro" id="IPR000847">
    <property type="entry name" value="LysR_HTH_N"/>
</dbReference>
<proteinExistence type="inferred from homology"/>
<keyword evidence="7" id="KW-1185">Reference proteome</keyword>
<dbReference type="Gene3D" id="3.40.190.290">
    <property type="match status" value="1"/>
</dbReference>
<keyword evidence="3" id="KW-0238">DNA-binding</keyword>
<protein>
    <submittedName>
        <fullName evidence="6">LysR family transcriptional regulator</fullName>
    </submittedName>
</protein>
<reference evidence="6 7" key="1">
    <citation type="submission" date="2019-06" db="EMBL/GenBank/DDBJ databases">
        <title>Quisquiliibacterium sp. nov., isolated from a maize field.</title>
        <authorList>
            <person name="Lin S.-Y."/>
            <person name="Tsai C.-F."/>
            <person name="Young C.-C."/>
        </authorList>
    </citation>
    <scope>NUCLEOTIDE SEQUENCE [LARGE SCALE GENOMIC DNA]</scope>
    <source>
        <strain evidence="6 7">CC-CFT501</strain>
    </source>
</reference>
<accession>A0A5C8P3G0</accession>
<organism evidence="6 7">
    <name type="scientific">Zeimonas arvi</name>
    <dbReference type="NCBI Taxonomy" id="2498847"/>
    <lineage>
        <taxon>Bacteria</taxon>
        <taxon>Pseudomonadati</taxon>
        <taxon>Pseudomonadota</taxon>
        <taxon>Betaproteobacteria</taxon>
        <taxon>Burkholderiales</taxon>
        <taxon>Burkholderiaceae</taxon>
        <taxon>Zeimonas</taxon>
    </lineage>
</organism>
<name>A0A5C8P3G0_9BURK</name>
<dbReference type="PROSITE" id="PS50931">
    <property type="entry name" value="HTH_LYSR"/>
    <property type="match status" value="1"/>
</dbReference>
<evidence type="ECO:0000313" key="7">
    <source>
        <dbReference type="Proteomes" id="UP000321548"/>
    </source>
</evidence>
<feature type="domain" description="HTH lysR-type" evidence="5">
    <location>
        <begin position="1"/>
        <end position="60"/>
    </location>
</feature>
<dbReference type="PRINTS" id="PR00039">
    <property type="entry name" value="HTHLYSR"/>
</dbReference>
<dbReference type="CDD" id="cd08440">
    <property type="entry name" value="PBP2_LTTR_like_4"/>
    <property type="match status" value="1"/>
</dbReference>
<dbReference type="Gene3D" id="1.10.10.10">
    <property type="entry name" value="Winged helix-like DNA-binding domain superfamily/Winged helix DNA-binding domain"/>
    <property type="match status" value="1"/>
</dbReference>
<dbReference type="Pfam" id="PF00126">
    <property type="entry name" value="HTH_1"/>
    <property type="match status" value="1"/>
</dbReference>
<dbReference type="InterPro" id="IPR036390">
    <property type="entry name" value="WH_DNA-bd_sf"/>
</dbReference>
<dbReference type="InterPro" id="IPR050950">
    <property type="entry name" value="HTH-type_LysR_regulators"/>
</dbReference>
<evidence type="ECO:0000259" key="5">
    <source>
        <dbReference type="PROSITE" id="PS50931"/>
    </source>
</evidence>
<dbReference type="Proteomes" id="UP000321548">
    <property type="component" value="Unassembled WGS sequence"/>
</dbReference>
<dbReference type="FunFam" id="1.10.10.10:FF:000001">
    <property type="entry name" value="LysR family transcriptional regulator"/>
    <property type="match status" value="1"/>
</dbReference>
<evidence type="ECO:0000256" key="3">
    <source>
        <dbReference type="ARBA" id="ARBA00023125"/>
    </source>
</evidence>
<dbReference type="RefSeq" id="WP_147702337.1">
    <property type="nucleotide sequence ID" value="NZ_VDUY01000001.1"/>
</dbReference>
<dbReference type="GO" id="GO:0003700">
    <property type="term" value="F:DNA-binding transcription factor activity"/>
    <property type="evidence" value="ECO:0007669"/>
    <property type="project" value="InterPro"/>
</dbReference>
<dbReference type="GO" id="GO:0005829">
    <property type="term" value="C:cytosol"/>
    <property type="evidence" value="ECO:0007669"/>
    <property type="project" value="TreeGrafter"/>
</dbReference>
<gene>
    <name evidence="6" type="ORF">FHP08_00400</name>
</gene>
<dbReference type="EMBL" id="VDUY01000001">
    <property type="protein sequence ID" value="TXL68196.1"/>
    <property type="molecule type" value="Genomic_DNA"/>
</dbReference>
<dbReference type="GO" id="GO:0003677">
    <property type="term" value="F:DNA binding"/>
    <property type="evidence" value="ECO:0007669"/>
    <property type="project" value="UniProtKB-KW"/>
</dbReference>
<dbReference type="SUPFAM" id="SSF46785">
    <property type="entry name" value="Winged helix' DNA-binding domain"/>
    <property type="match status" value="1"/>
</dbReference>
<dbReference type="InterPro" id="IPR036388">
    <property type="entry name" value="WH-like_DNA-bd_sf"/>
</dbReference>
<dbReference type="OrthoDB" id="646694at2"/>
<dbReference type="AlphaFoldDB" id="A0A5C8P3G0"/>
<evidence type="ECO:0000256" key="1">
    <source>
        <dbReference type="ARBA" id="ARBA00009437"/>
    </source>
</evidence>
<evidence type="ECO:0000256" key="4">
    <source>
        <dbReference type="ARBA" id="ARBA00023163"/>
    </source>
</evidence>
<keyword evidence="4" id="KW-0804">Transcription</keyword>
<comment type="caution">
    <text evidence="6">The sequence shown here is derived from an EMBL/GenBank/DDBJ whole genome shotgun (WGS) entry which is preliminary data.</text>
</comment>
<dbReference type="PANTHER" id="PTHR30419">
    <property type="entry name" value="HTH-TYPE TRANSCRIPTIONAL REGULATOR YBHD"/>
    <property type="match status" value="1"/>
</dbReference>